<evidence type="ECO:0000313" key="2">
    <source>
        <dbReference type="EMBL" id="KGM93180.1"/>
    </source>
</evidence>
<accession>A0A0A0I0P2</accession>
<evidence type="ECO:0000259" key="1">
    <source>
        <dbReference type="Pfam" id="PF20037"/>
    </source>
</evidence>
<dbReference type="AlphaFoldDB" id="A0A0A0I0P2"/>
<organism evidence="2 3">
    <name type="scientific">Clostridium botulinum C/D str. DC5</name>
    <dbReference type="NCBI Taxonomy" id="1443128"/>
    <lineage>
        <taxon>Bacteria</taxon>
        <taxon>Bacillati</taxon>
        <taxon>Bacillota</taxon>
        <taxon>Clostridia</taxon>
        <taxon>Eubacteriales</taxon>
        <taxon>Clostridiaceae</taxon>
        <taxon>Clostridium</taxon>
    </lineage>
</organism>
<comment type="caution">
    <text evidence="2">The sequence shown here is derived from an EMBL/GenBank/DDBJ whole genome shotgun (WGS) entry which is preliminary data.</text>
</comment>
<reference evidence="2 3" key="1">
    <citation type="submission" date="2014-01" db="EMBL/GenBank/DDBJ databases">
        <title>Plasmidome dynamics in the species complex Clostridium novyi sensu lato converts strains of independent lineages into distinctly different pathogens.</title>
        <authorList>
            <person name="Skarin H."/>
            <person name="Segerman B."/>
        </authorList>
    </citation>
    <scope>NUCLEOTIDE SEQUENCE [LARGE SCALE GENOMIC DNA]</scope>
    <source>
        <strain evidence="2 3">DC5</strain>
    </source>
</reference>
<gene>
    <name evidence="2" type="ORF">Z955_15775</name>
</gene>
<protein>
    <submittedName>
        <fullName evidence="2">Xylan 1,4-beta-xylosidase</fullName>
    </submittedName>
</protein>
<feature type="domain" description="DUF6440" evidence="1">
    <location>
        <begin position="6"/>
        <end position="55"/>
    </location>
</feature>
<sequence length="58" mass="6335">MLDKKRFQVISSQGTLESFKVIVDKETGVNYLYVSNGTSGGLTVLLDSDGKPIITKDK</sequence>
<dbReference type="InterPro" id="IPR045515">
    <property type="entry name" value="DUF6440"/>
</dbReference>
<evidence type="ECO:0000313" key="3">
    <source>
        <dbReference type="Proteomes" id="UP000030014"/>
    </source>
</evidence>
<name>A0A0A0I0P2_CLOBO</name>
<proteinExistence type="predicted"/>
<dbReference type="Pfam" id="PF20037">
    <property type="entry name" value="DUF6440"/>
    <property type="match status" value="1"/>
</dbReference>
<dbReference type="Proteomes" id="UP000030014">
    <property type="component" value="Unassembled WGS sequence"/>
</dbReference>
<dbReference type="RefSeq" id="WP_039260238.1">
    <property type="nucleotide sequence ID" value="NZ_JDRY01000172.1"/>
</dbReference>
<dbReference type="EMBL" id="JDRY01000172">
    <property type="protein sequence ID" value="KGM93180.1"/>
    <property type="molecule type" value="Genomic_DNA"/>
</dbReference>